<feature type="domain" description="CusB-like beta-barrel" evidence="4">
    <location>
        <begin position="298"/>
        <end position="367"/>
    </location>
</feature>
<dbReference type="RefSeq" id="WP_213498512.1">
    <property type="nucleotide sequence ID" value="NZ_CP074694.1"/>
</dbReference>
<dbReference type="PANTHER" id="PTHR30469">
    <property type="entry name" value="MULTIDRUG RESISTANCE PROTEIN MDTA"/>
    <property type="match status" value="1"/>
</dbReference>
<dbReference type="NCBIfam" id="TIGR01730">
    <property type="entry name" value="RND_mfp"/>
    <property type="match status" value="1"/>
</dbReference>
<keyword evidence="7" id="KW-1185">Reference proteome</keyword>
<dbReference type="Pfam" id="PF25917">
    <property type="entry name" value="BSH_RND"/>
    <property type="match status" value="1"/>
</dbReference>
<feature type="coiled-coil region" evidence="2">
    <location>
        <begin position="207"/>
        <end position="234"/>
    </location>
</feature>
<evidence type="ECO:0000259" key="3">
    <source>
        <dbReference type="Pfam" id="PF25917"/>
    </source>
</evidence>
<dbReference type="Pfam" id="PF25954">
    <property type="entry name" value="Beta-barrel_RND_2"/>
    <property type="match status" value="1"/>
</dbReference>
<dbReference type="AlphaFoldDB" id="A0A8E6B7L7"/>
<evidence type="ECO:0000259" key="5">
    <source>
        <dbReference type="Pfam" id="PF25989"/>
    </source>
</evidence>
<name>A0A8E6B7L7_9BACT</name>
<dbReference type="GO" id="GO:1990281">
    <property type="term" value="C:efflux pump complex"/>
    <property type="evidence" value="ECO:0007669"/>
    <property type="project" value="TreeGrafter"/>
</dbReference>
<evidence type="ECO:0000256" key="1">
    <source>
        <dbReference type="ARBA" id="ARBA00009477"/>
    </source>
</evidence>
<protein>
    <submittedName>
        <fullName evidence="6">Efflux RND transporter periplasmic adaptor subunit</fullName>
    </submittedName>
</protein>
<dbReference type="Gene3D" id="2.40.420.20">
    <property type="match status" value="1"/>
</dbReference>
<dbReference type="InterPro" id="IPR058792">
    <property type="entry name" value="Beta-barrel_RND_2"/>
</dbReference>
<feature type="domain" description="Multidrug resistance protein MdtA-like barrel-sandwich hybrid" evidence="3">
    <location>
        <begin position="73"/>
        <end position="279"/>
    </location>
</feature>
<evidence type="ECO:0000256" key="2">
    <source>
        <dbReference type="SAM" id="Coils"/>
    </source>
</evidence>
<dbReference type="Gene3D" id="2.40.50.100">
    <property type="match status" value="2"/>
</dbReference>
<evidence type="ECO:0000313" key="6">
    <source>
        <dbReference type="EMBL" id="QVL33600.1"/>
    </source>
</evidence>
<comment type="similarity">
    <text evidence="1">Belongs to the membrane fusion protein (MFP) (TC 8.A.1) family.</text>
</comment>
<gene>
    <name evidence="6" type="ORF">KIH39_06720</name>
</gene>
<accession>A0A8E6B7L7</accession>
<dbReference type="EMBL" id="CP074694">
    <property type="protein sequence ID" value="QVL33600.1"/>
    <property type="molecule type" value="Genomic_DNA"/>
</dbReference>
<dbReference type="Pfam" id="PF25989">
    <property type="entry name" value="YknX_C"/>
    <property type="match status" value="1"/>
</dbReference>
<dbReference type="Gene3D" id="2.40.30.170">
    <property type="match status" value="1"/>
</dbReference>
<proteinExistence type="inferred from homology"/>
<dbReference type="InterPro" id="IPR006143">
    <property type="entry name" value="RND_pump_MFP"/>
</dbReference>
<dbReference type="InterPro" id="IPR058625">
    <property type="entry name" value="MdtA-like_BSH"/>
</dbReference>
<evidence type="ECO:0000259" key="4">
    <source>
        <dbReference type="Pfam" id="PF25954"/>
    </source>
</evidence>
<dbReference type="Proteomes" id="UP000676194">
    <property type="component" value="Chromosome"/>
</dbReference>
<dbReference type="SUPFAM" id="SSF111369">
    <property type="entry name" value="HlyD-like secretion proteins"/>
    <property type="match status" value="2"/>
</dbReference>
<dbReference type="KEGG" id="tsph:KIH39_06720"/>
<dbReference type="GO" id="GO:0015562">
    <property type="term" value="F:efflux transmembrane transporter activity"/>
    <property type="evidence" value="ECO:0007669"/>
    <property type="project" value="TreeGrafter"/>
</dbReference>
<reference evidence="6" key="1">
    <citation type="submission" date="2021-05" db="EMBL/GenBank/DDBJ databases">
        <title>Complete genome sequence of the cellulolytic planctomycete Telmatocola sphagniphila SP2T and characterization of the first cellulase from planctomycetes.</title>
        <authorList>
            <person name="Rakitin A.L."/>
            <person name="Beletsky A.V."/>
            <person name="Naumoff D.G."/>
            <person name="Kulichevskaya I.S."/>
            <person name="Mardanov A.V."/>
            <person name="Ravin N.V."/>
            <person name="Dedysh S.N."/>
        </authorList>
    </citation>
    <scope>NUCLEOTIDE SEQUENCE</scope>
    <source>
        <strain evidence="6">SP2T</strain>
    </source>
</reference>
<feature type="domain" description="YknX-like C-terminal permuted SH3-like" evidence="5">
    <location>
        <begin position="377"/>
        <end position="445"/>
    </location>
</feature>
<dbReference type="FunFam" id="2.40.30.170:FF:000010">
    <property type="entry name" value="Efflux RND transporter periplasmic adaptor subunit"/>
    <property type="match status" value="1"/>
</dbReference>
<evidence type="ECO:0000313" key="7">
    <source>
        <dbReference type="Proteomes" id="UP000676194"/>
    </source>
</evidence>
<organism evidence="6 7">
    <name type="scientific">Telmatocola sphagniphila</name>
    <dbReference type="NCBI Taxonomy" id="1123043"/>
    <lineage>
        <taxon>Bacteria</taxon>
        <taxon>Pseudomonadati</taxon>
        <taxon>Planctomycetota</taxon>
        <taxon>Planctomycetia</taxon>
        <taxon>Gemmatales</taxon>
        <taxon>Gemmataceae</taxon>
    </lineage>
</organism>
<dbReference type="PANTHER" id="PTHR30469:SF37">
    <property type="entry name" value="RAGD PROTEIN"/>
    <property type="match status" value="1"/>
</dbReference>
<dbReference type="InterPro" id="IPR058637">
    <property type="entry name" value="YknX-like_C"/>
</dbReference>
<dbReference type="Gene3D" id="1.10.287.470">
    <property type="entry name" value="Helix hairpin bin"/>
    <property type="match status" value="1"/>
</dbReference>
<sequence>MIWFSGVVIVLAVAITSALFYRDISKSDTSQDLQPSLSSSRKTTAVNVEIIKPRLGGIQRVCVQPGTLEPFESADLYAKVSGFLAEQSVDIGSQVKKGQLLARISVPEFETQLQRCKADVTHAVARIQQSEAHLTAVKAEARAAKAMILLAEAQLKSKSAYRKFREKQLSRYRELMNQQAIDAKVVDEEEDHYESAVSAEIAAKETVNSSKLQAEAAEARIAQTQADLEESKATKLIAEADVAKAQVMLDYTRITSPYDGVITRRLFYPGAFIRSAESSSEKIPIVSVERTDLFRTIIQVPDRDVPYVSPGNEARIEIDALPGRVITGKIARLADSEDTATRTMRVEVDIPNPDGKLRRGMYGRTTLILNQGVHKSLTIPSAALLGKAENGKAKVRTVKEGRIHLTDIKIGVDNGVDVEVLSGLSIEDAVVIKSNGTLEEGTTVTASNVESKKDSH</sequence>
<keyword evidence="2" id="KW-0175">Coiled coil</keyword>